<keyword evidence="3" id="KW-0805">Transcription regulation</keyword>
<dbReference type="AlphaFoldDB" id="A0A6P4YEV8"/>
<dbReference type="SUPFAM" id="SSF56349">
    <property type="entry name" value="DNA breaking-rejoining enzymes"/>
    <property type="match status" value="1"/>
</dbReference>
<dbReference type="GO" id="GO:0015074">
    <property type="term" value="P:DNA integration"/>
    <property type="evidence" value="ECO:0007669"/>
    <property type="project" value="InterPro"/>
</dbReference>
<feature type="domain" description="ALOG" evidence="8">
    <location>
        <begin position="286"/>
        <end position="419"/>
    </location>
</feature>
<feature type="domain" description="Tyr recombinase" evidence="9">
    <location>
        <begin position="420"/>
        <end position="628"/>
    </location>
</feature>
<evidence type="ECO:0000256" key="7">
    <source>
        <dbReference type="ARBA" id="ARBA00023242"/>
    </source>
</evidence>
<evidence type="ECO:0000256" key="2">
    <source>
        <dbReference type="ARBA" id="ARBA00010308"/>
    </source>
</evidence>
<dbReference type="InterPro" id="IPR013762">
    <property type="entry name" value="Integrase-like_cat_sf"/>
</dbReference>
<accession>A0A6P4YEV8</accession>
<sequence length="670" mass="74240">MCCGGEFKGQAYKSATPPPITLPNARSCYGHEEFVTSEIMNRLEDRSIGLWGKKAQVASYVMCDLLTRAGYFLSLLKCIIAPTQILVHLGCGLNSAKAAFFFPEEKQEKFAVVREAILTSPTVSILDLQKFVGKCVSFALMVPGAPEFGGTAGHTVDLMALDSNAQSDRLGRPLRHYTPYPTPNSAGVDMFRYDPRISPQGHVENAYVFPPINMTSAVPLPLVPRQWKPAAACPECHHPNDHDFRQCQMCAYQRRPFPPPRRSMDIDEEKIKRRLDEVNNMAKNTDYGKKKAALENELVDFLGNIYPPKDLVTASPKDVCAFLVWKDKGGKTTVRNKNCKNYGNKKATGCGCPRRLAAGTVDSLIGQLRSIFANSGRGGDWNDAIGTGNPAAAPKVREYLRVTKAEQADALVQPTQAQPVFFEKLSTICGHIKKKMENPEIKGVTLFNLARDQAFFKTMFFAADRASDLGRCKSEELAWLPKGEGILFNHTFGKTLRDGTSNTFPVLAGKDRSMFSVQAVRAYIRIAQALNVSLNRGYLFRTVSKSGEVVNEPFTYDAAQSRFKAYLTEMGSYEGETLHGLRTASAITMALGGADQTALMSHVGWRSEATARRYMRLDRICHEASPAAILQAQVERRDETRKPAEAATRGQCGVGTFYQQRNCNDYRPLF</sequence>
<name>A0A6P4YEV8_BRABE</name>
<comment type="subcellular location">
    <subcellularLocation>
        <location evidence="1">Nucleus</location>
    </subcellularLocation>
</comment>
<evidence type="ECO:0000256" key="5">
    <source>
        <dbReference type="ARBA" id="ARBA00023163"/>
    </source>
</evidence>
<dbReference type="Pfam" id="PF04852">
    <property type="entry name" value="ALOG_dom"/>
    <property type="match status" value="1"/>
</dbReference>
<dbReference type="OrthoDB" id="1101852at2759"/>
<keyword evidence="7" id="KW-0539">Nucleus</keyword>
<evidence type="ECO:0000313" key="10">
    <source>
        <dbReference type="Proteomes" id="UP000515135"/>
    </source>
</evidence>
<keyword evidence="10" id="KW-1185">Reference proteome</keyword>
<dbReference type="InterPro" id="IPR006936">
    <property type="entry name" value="ALOG_dom"/>
</dbReference>
<dbReference type="InterPro" id="IPR040222">
    <property type="entry name" value="ALOG"/>
</dbReference>
<organism evidence="10 11">
    <name type="scientific">Branchiostoma belcheri</name>
    <name type="common">Amphioxus</name>
    <dbReference type="NCBI Taxonomy" id="7741"/>
    <lineage>
        <taxon>Eukaryota</taxon>
        <taxon>Metazoa</taxon>
        <taxon>Chordata</taxon>
        <taxon>Cephalochordata</taxon>
        <taxon>Leptocardii</taxon>
        <taxon>Amphioxiformes</taxon>
        <taxon>Branchiostomatidae</taxon>
        <taxon>Branchiostoma</taxon>
    </lineage>
</organism>
<dbReference type="PANTHER" id="PTHR31165">
    <property type="entry name" value="PROTEIN G1-LIKE2"/>
    <property type="match status" value="1"/>
</dbReference>
<evidence type="ECO:0000256" key="6">
    <source>
        <dbReference type="ARBA" id="ARBA00023172"/>
    </source>
</evidence>
<dbReference type="RefSeq" id="XP_019627740.1">
    <property type="nucleotide sequence ID" value="XM_019772181.1"/>
</dbReference>
<comment type="similarity">
    <text evidence="2">Belongs to the plant homeotic and developmental regulators ALOG protein family.</text>
</comment>
<evidence type="ECO:0000313" key="11">
    <source>
        <dbReference type="RefSeq" id="XP_019627740.1"/>
    </source>
</evidence>
<dbReference type="PANTHER" id="PTHR31165:SF2">
    <property type="entry name" value="ALOG DOMAIN-CONTAINING PROTEIN"/>
    <property type="match status" value="1"/>
</dbReference>
<dbReference type="GO" id="GO:0003677">
    <property type="term" value="F:DNA binding"/>
    <property type="evidence" value="ECO:0007669"/>
    <property type="project" value="UniProtKB-KW"/>
</dbReference>
<evidence type="ECO:0000256" key="3">
    <source>
        <dbReference type="ARBA" id="ARBA00023015"/>
    </source>
</evidence>
<gene>
    <name evidence="11" type="primary">LOC109472411</name>
</gene>
<keyword evidence="4" id="KW-0238">DNA-binding</keyword>
<dbReference type="GO" id="GO:0006310">
    <property type="term" value="P:DNA recombination"/>
    <property type="evidence" value="ECO:0007669"/>
    <property type="project" value="UniProtKB-KW"/>
</dbReference>
<evidence type="ECO:0000259" key="9">
    <source>
        <dbReference type="PROSITE" id="PS51898"/>
    </source>
</evidence>
<protein>
    <submittedName>
        <fullName evidence="11">Uncharacterized protein LOC109472411</fullName>
    </submittedName>
</protein>
<proteinExistence type="inferred from homology"/>
<dbReference type="GO" id="GO:0005634">
    <property type="term" value="C:nucleus"/>
    <property type="evidence" value="ECO:0007669"/>
    <property type="project" value="UniProtKB-SubCell"/>
</dbReference>
<dbReference type="PROSITE" id="PS51898">
    <property type="entry name" value="TYR_RECOMBINASE"/>
    <property type="match status" value="1"/>
</dbReference>
<evidence type="ECO:0000256" key="4">
    <source>
        <dbReference type="ARBA" id="ARBA00023125"/>
    </source>
</evidence>
<dbReference type="Pfam" id="PF00589">
    <property type="entry name" value="Phage_integrase"/>
    <property type="match status" value="1"/>
</dbReference>
<dbReference type="KEGG" id="bbel:109472411"/>
<evidence type="ECO:0000256" key="1">
    <source>
        <dbReference type="ARBA" id="ARBA00004123"/>
    </source>
</evidence>
<dbReference type="Proteomes" id="UP000515135">
    <property type="component" value="Unplaced"/>
</dbReference>
<keyword evidence="5" id="KW-0804">Transcription</keyword>
<dbReference type="InterPro" id="IPR002104">
    <property type="entry name" value="Integrase_catalytic"/>
</dbReference>
<dbReference type="GeneID" id="109472411"/>
<dbReference type="Gene3D" id="1.10.443.10">
    <property type="entry name" value="Intergrase catalytic core"/>
    <property type="match status" value="1"/>
</dbReference>
<evidence type="ECO:0000259" key="8">
    <source>
        <dbReference type="PROSITE" id="PS51697"/>
    </source>
</evidence>
<reference evidence="11" key="1">
    <citation type="submission" date="2025-08" db="UniProtKB">
        <authorList>
            <consortium name="RefSeq"/>
        </authorList>
    </citation>
    <scope>IDENTIFICATION</scope>
    <source>
        <tissue evidence="11">Gonad</tissue>
    </source>
</reference>
<dbReference type="PROSITE" id="PS51697">
    <property type="entry name" value="ALOG"/>
    <property type="match status" value="1"/>
</dbReference>
<dbReference type="GO" id="GO:0009299">
    <property type="term" value="P:mRNA transcription"/>
    <property type="evidence" value="ECO:0007669"/>
    <property type="project" value="TreeGrafter"/>
</dbReference>
<keyword evidence="6" id="KW-0233">DNA recombination</keyword>
<dbReference type="InterPro" id="IPR011010">
    <property type="entry name" value="DNA_brk_join_enz"/>
</dbReference>